<dbReference type="EMBL" id="SJPK01000038">
    <property type="protein sequence ID" value="TWT51799.1"/>
    <property type="molecule type" value="Genomic_DNA"/>
</dbReference>
<organism evidence="1 2">
    <name type="scientific">Allorhodopirellula solitaria</name>
    <dbReference type="NCBI Taxonomy" id="2527987"/>
    <lineage>
        <taxon>Bacteria</taxon>
        <taxon>Pseudomonadati</taxon>
        <taxon>Planctomycetota</taxon>
        <taxon>Planctomycetia</taxon>
        <taxon>Pirellulales</taxon>
        <taxon>Pirellulaceae</taxon>
        <taxon>Allorhodopirellula</taxon>
    </lineage>
</organism>
<keyword evidence="2" id="KW-1185">Reference proteome</keyword>
<sequence>MAACYHKNATLTDIAFRLKSQTQIHAMWHMICANGIEVHVEKVKSDGATVRAAIPGGVENAVICGVGIC</sequence>
<evidence type="ECO:0000313" key="1">
    <source>
        <dbReference type="EMBL" id="TWT51799.1"/>
    </source>
</evidence>
<comment type="caution">
    <text evidence="1">The sequence shown here is derived from an EMBL/GenBank/DDBJ whole genome shotgun (WGS) entry which is preliminary data.</text>
</comment>
<protein>
    <submittedName>
        <fullName evidence="1">Uncharacterized protein</fullName>
    </submittedName>
</protein>
<dbReference type="Proteomes" id="UP000318053">
    <property type="component" value="Unassembled WGS sequence"/>
</dbReference>
<proteinExistence type="predicted"/>
<evidence type="ECO:0000313" key="2">
    <source>
        <dbReference type="Proteomes" id="UP000318053"/>
    </source>
</evidence>
<dbReference type="AlphaFoldDB" id="A0A5C5WNV3"/>
<accession>A0A5C5WNV3</accession>
<reference evidence="1 2" key="1">
    <citation type="submission" date="2019-02" db="EMBL/GenBank/DDBJ databases">
        <title>Deep-cultivation of Planctomycetes and their phenomic and genomic characterization uncovers novel biology.</title>
        <authorList>
            <person name="Wiegand S."/>
            <person name="Jogler M."/>
            <person name="Boedeker C."/>
            <person name="Pinto D."/>
            <person name="Vollmers J."/>
            <person name="Rivas-Marin E."/>
            <person name="Kohn T."/>
            <person name="Peeters S.H."/>
            <person name="Heuer A."/>
            <person name="Rast P."/>
            <person name="Oberbeckmann S."/>
            <person name="Bunk B."/>
            <person name="Jeske O."/>
            <person name="Meyerdierks A."/>
            <person name="Storesund J.E."/>
            <person name="Kallscheuer N."/>
            <person name="Luecker S."/>
            <person name="Lage O.M."/>
            <person name="Pohl T."/>
            <person name="Merkel B.J."/>
            <person name="Hornburger P."/>
            <person name="Mueller R.-W."/>
            <person name="Bruemmer F."/>
            <person name="Labrenz M."/>
            <person name="Spormann A.M."/>
            <person name="Op Den Camp H."/>
            <person name="Overmann J."/>
            <person name="Amann R."/>
            <person name="Jetten M.S.M."/>
            <person name="Mascher T."/>
            <person name="Medema M.H."/>
            <person name="Devos D.P."/>
            <person name="Kaster A.-K."/>
            <person name="Ovreas L."/>
            <person name="Rohde M."/>
            <person name="Galperin M.Y."/>
            <person name="Jogler C."/>
        </authorList>
    </citation>
    <scope>NUCLEOTIDE SEQUENCE [LARGE SCALE GENOMIC DNA]</scope>
    <source>
        <strain evidence="1 2">CA85</strain>
    </source>
</reference>
<name>A0A5C5WNV3_9BACT</name>
<gene>
    <name evidence="1" type="ORF">CA85_51690</name>
</gene>